<protein>
    <submittedName>
        <fullName evidence="1">Uncharacterized protein</fullName>
    </submittedName>
</protein>
<sequence length="121" mass="13109">MQADPRLELVIRRHPSEDQSILTADRISASPRADDVNMVIHAVDLVVVTCSTVGLQDYLVGVPLISVEGSVFAKDAPYGDYGMAIPVADFSRRGTAVTGMIDGLRRRKDSGTKQVCFGVQF</sequence>
<evidence type="ECO:0000313" key="1">
    <source>
        <dbReference type="EMBL" id="WGV15412.1"/>
    </source>
</evidence>
<dbReference type="Proteomes" id="UP001230978">
    <property type="component" value="Chromosome"/>
</dbReference>
<proteinExistence type="predicted"/>
<organism evidence="1 2">
    <name type="scientific">Fuscovulum ytuae</name>
    <dbReference type="NCBI Taxonomy" id="3042299"/>
    <lineage>
        <taxon>Bacteria</taxon>
        <taxon>Pseudomonadati</taxon>
        <taxon>Pseudomonadota</taxon>
        <taxon>Alphaproteobacteria</taxon>
        <taxon>Rhodobacterales</taxon>
        <taxon>Paracoccaceae</taxon>
        <taxon>Fuscovulum</taxon>
    </lineage>
</organism>
<reference evidence="1 2" key="1">
    <citation type="submission" date="2023-04" db="EMBL/GenBank/DDBJ databases">
        <title>YMD61, complete Genome.</title>
        <authorList>
            <person name="Zhang J."/>
        </authorList>
    </citation>
    <scope>NUCLEOTIDE SEQUENCE [LARGE SCALE GENOMIC DNA]</scope>
    <source>
        <strain evidence="1 2">YMD61</strain>
    </source>
</reference>
<name>A0ABY8Q469_9RHOB</name>
<evidence type="ECO:0000313" key="2">
    <source>
        <dbReference type="Proteomes" id="UP001230978"/>
    </source>
</evidence>
<accession>A0ABY8Q469</accession>
<dbReference type="RefSeq" id="WP_281464760.1">
    <property type="nucleotide sequence ID" value="NZ_CP124535.1"/>
</dbReference>
<dbReference type="EMBL" id="CP124535">
    <property type="protein sequence ID" value="WGV15412.1"/>
    <property type="molecule type" value="Genomic_DNA"/>
</dbReference>
<gene>
    <name evidence="1" type="ORF">QF092_14245</name>
</gene>
<keyword evidence="2" id="KW-1185">Reference proteome</keyword>